<organism evidence="1 2">
    <name type="scientific">Funneliformis mosseae</name>
    <name type="common">Endomycorrhizal fungus</name>
    <name type="synonym">Glomus mosseae</name>
    <dbReference type="NCBI Taxonomy" id="27381"/>
    <lineage>
        <taxon>Eukaryota</taxon>
        <taxon>Fungi</taxon>
        <taxon>Fungi incertae sedis</taxon>
        <taxon>Mucoromycota</taxon>
        <taxon>Glomeromycotina</taxon>
        <taxon>Glomeromycetes</taxon>
        <taxon>Glomerales</taxon>
        <taxon>Glomeraceae</taxon>
        <taxon>Funneliformis</taxon>
    </lineage>
</organism>
<keyword evidence="2" id="KW-1185">Reference proteome</keyword>
<reference evidence="1" key="1">
    <citation type="submission" date="2021-06" db="EMBL/GenBank/DDBJ databases">
        <authorList>
            <person name="Kallberg Y."/>
            <person name="Tangrot J."/>
            <person name="Rosling A."/>
        </authorList>
    </citation>
    <scope>NUCLEOTIDE SEQUENCE</scope>
    <source>
        <strain evidence="1">87-6 pot B 2015</strain>
    </source>
</reference>
<comment type="caution">
    <text evidence="1">The sequence shown here is derived from an EMBL/GenBank/DDBJ whole genome shotgun (WGS) entry which is preliminary data.</text>
</comment>
<evidence type="ECO:0000313" key="1">
    <source>
        <dbReference type="EMBL" id="CAG8660202.1"/>
    </source>
</evidence>
<dbReference type="AlphaFoldDB" id="A0A9N9E146"/>
<dbReference type="EMBL" id="CAJVPP010005119">
    <property type="protein sequence ID" value="CAG8660202.1"/>
    <property type="molecule type" value="Genomic_DNA"/>
</dbReference>
<dbReference type="Proteomes" id="UP000789375">
    <property type="component" value="Unassembled WGS sequence"/>
</dbReference>
<sequence>MEIKDELKSKKIDKQGEIIKEFIKLITESDKSINQNKKSIDEFIKKMEINKNKNLVEDIKDAHKIVLSYFEDGNTAEIDDELAKDFLERLTK</sequence>
<evidence type="ECO:0000313" key="2">
    <source>
        <dbReference type="Proteomes" id="UP000789375"/>
    </source>
</evidence>
<name>A0A9N9E146_FUNMO</name>
<proteinExistence type="predicted"/>
<accession>A0A9N9E146</accession>
<protein>
    <submittedName>
        <fullName evidence="1">5342_t:CDS:1</fullName>
    </submittedName>
</protein>
<gene>
    <name evidence="1" type="ORF">FMOSSE_LOCUS11901</name>
</gene>